<dbReference type="AlphaFoldDB" id="A0A7X1ZHL5"/>
<accession>A0A7X1ZHL5</accession>
<keyword evidence="1" id="KW-0472">Membrane</keyword>
<proteinExistence type="predicted"/>
<comment type="caution">
    <text evidence="2">The sequence shown here is derived from an EMBL/GenBank/DDBJ whole genome shotgun (WGS) entry which is preliminary data.</text>
</comment>
<dbReference type="OrthoDB" id="8601734at2"/>
<keyword evidence="1" id="KW-1133">Transmembrane helix</keyword>
<protein>
    <submittedName>
        <fullName evidence="2">Uncharacterized protein</fullName>
    </submittedName>
</protein>
<evidence type="ECO:0000313" key="2">
    <source>
        <dbReference type="EMBL" id="MQX38134.1"/>
    </source>
</evidence>
<reference evidence="2 3" key="1">
    <citation type="submission" date="2019-10" db="EMBL/GenBank/DDBJ databases">
        <title>Draft whole-genome sequence of the purple nonsulfur photosynthetic bacterium Roseospira navarrensis DSM 15114.</title>
        <authorList>
            <person name="Kyndt J.A."/>
            <person name="Meyer T.E."/>
        </authorList>
    </citation>
    <scope>NUCLEOTIDE SEQUENCE [LARGE SCALE GENOMIC DNA]</scope>
    <source>
        <strain evidence="2 3">DSM 15114</strain>
    </source>
</reference>
<evidence type="ECO:0000256" key="1">
    <source>
        <dbReference type="SAM" id="Phobius"/>
    </source>
</evidence>
<dbReference type="Proteomes" id="UP000434582">
    <property type="component" value="Unassembled WGS sequence"/>
</dbReference>
<gene>
    <name evidence="2" type="ORF">GHC57_16585</name>
</gene>
<feature type="transmembrane region" description="Helical" evidence="1">
    <location>
        <begin position="33"/>
        <end position="52"/>
    </location>
</feature>
<evidence type="ECO:0000313" key="3">
    <source>
        <dbReference type="Proteomes" id="UP000434582"/>
    </source>
</evidence>
<sequence length="172" mass="19242">MFITLFITACLAALVAGVILLIAKALGRRPPKALIPAAIGLAVLLFVTYSRYNWSDQMIERLPETVEVIERYRDSAFYEPWTYLWPRVTHFAVVDTATLVAHRTHPGLYLVEMILVGEGDPTLTVPLVVDCIRGRRATLNPNAPLDPAVLTGQLEWRTGRDPARLFEIVCLD</sequence>
<dbReference type="RefSeq" id="WP_153346288.1">
    <property type="nucleotide sequence ID" value="NZ_WIVE01000073.1"/>
</dbReference>
<dbReference type="EMBL" id="WIVE01000073">
    <property type="protein sequence ID" value="MQX38134.1"/>
    <property type="molecule type" value="Genomic_DNA"/>
</dbReference>
<keyword evidence="3" id="KW-1185">Reference proteome</keyword>
<name>A0A7X1ZHL5_9PROT</name>
<keyword evidence="1" id="KW-0812">Transmembrane</keyword>
<organism evidence="2 3">
    <name type="scientific">Roseospira navarrensis</name>
    <dbReference type="NCBI Taxonomy" id="140058"/>
    <lineage>
        <taxon>Bacteria</taxon>
        <taxon>Pseudomonadati</taxon>
        <taxon>Pseudomonadota</taxon>
        <taxon>Alphaproteobacteria</taxon>
        <taxon>Rhodospirillales</taxon>
        <taxon>Rhodospirillaceae</taxon>
        <taxon>Roseospira</taxon>
    </lineage>
</organism>